<dbReference type="InterPro" id="IPR001314">
    <property type="entry name" value="Peptidase_S1A"/>
</dbReference>
<keyword evidence="7" id="KW-0865">Zymogen</keyword>
<comment type="similarity">
    <text evidence="10 12">Belongs to the peptidase S1 family. CLIP subfamily.</text>
</comment>
<evidence type="ECO:0000256" key="9">
    <source>
        <dbReference type="ARBA" id="ARBA00023180"/>
    </source>
</evidence>
<dbReference type="EC" id="3.4.21.-" evidence="11"/>
<dbReference type="GO" id="GO:0006508">
    <property type="term" value="P:proteolysis"/>
    <property type="evidence" value="ECO:0007669"/>
    <property type="project" value="UniProtKB-KW"/>
</dbReference>
<dbReference type="SUPFAM" id="SSF50494">
    <property type="entry name" value="Trypsin-like serine proteases"/>
    <property type="match status" value="1"/>
</dbReference>
<evidence type="ECO:0000256" key="7">
    <source>
        <dbReference type="ARBA" id="ARBA00023145"/>
    </source>
</evidence>
<dbReference type="InterPro" id="IPR001254">
    <property type="entry name" value="Trypsin_dom"/>
</dbReference>
<feature type="signal peptide" evidence="12">
    <location>
        <begin position="1"/>
        <end position="20"/>
    </location>
</feature>
<dbReference type="Pfam" id="PF00089">
    <property type="entry name" value="Trypsin"/>
    <property type="match status" value="1"/>
</dbReference>
<evidence type="ECO:0000256" key="8">
    <source>
        <dbReference type="ARBA" id="ARBA00023157"/>
    </source>
</evidence>
<keyword evidence="3 12" id="KW-0732">Signal</keyword>
<keyword evidence="4 11" id="KW-0378">Hydrolase</keyword>
<dbReference type="Gene3D" id="2.40.10.10">
    <property type="entry name" value="Trypsin-like serine proteases"/>
    <property type="match status" value="2"/>
</dbReference>
<evidence type="ECO:0000313" key="17">
    <source>
        <dbReference type="RefSeq" id="XP_026735232.1"/>
    </source>
</evidence>
<dbReference type="GO" id="GO:0004252">
    <property type="term" value="F:serine-type endopeptidase activity"/>
    <property type="evidence" value="ECO:0007669"/>
    <property type="project" value="UniProtKB-UniRule"/>
</dbReference>
<dbReference type="FunFam" id="2.40.10.10:FF:000078">
    <property type="entry name" value="Serine protease H137"/>
    <property type="match status" value="1"/>
</dbReference>
<sequence length="406" mass="44341">MFKFLITVTVLLQSLLLTECLYSGDKCTVAEGAGRCLPLIDCKPIVREIKKAGSPMPLFMRKKLQLLTCGFESHEPMVCCLSSSQTLGTDPSDPNRGGDPDDPNSVTDENLEPFTRATDTTGPVSVENHPNLDLLPINCGNIESDRIWGGNRTRLYEMPWMVLLSYNSGRGTKLSCGGSLINEWYVLTAAHCVAFLGSRLRLDGVILGEYDVRQDPDCEMSDGRKYCAPQVTNMTVDTVIAHPGYTPQTLVDDIALIRLKNPADFTLNSMKPLCLPITRDLQRESLPGLNGVVAGWGVTEDGLQSPILLSVELPIITQKECHDAYRGTPRVKDTQLCAGGVKDKDSCGGDSGGPLMYPGKLGTHGVRYIQRGIVSFGPKRCGIGGFPGVYTNVAYYMDWILDNMHS</sequence>
<evidence type="ECO:0000256" key="2">
    <source>
        <dbReference type="ARBA" id="ARBA00022723"/>
    </source>
</evidence>
<dbReference type="AlphaFoldDB" id="A0A7E5W3X7"/>
<dbReference type="InterPro" id="IPR043504">
    <property type="entry name" value="Peptidase_S1_PA_chymotrypsin"/>
</dbReference>
<dbReference type="Gene3D" id="3.30.1640.30">
    <property type="match status" value="1"/>
</dbReference>
<dbReference type="InterPro" id="IPR051487">
    <property type="entry name" value="Ser/Thr_Proteases_Immune/Dev"/>
</dbReference>
<evidence type="ECO:0000256" key="4">
    <source>
        <dbReference type="ARBA" id="ARBA00022801"/>
    </source>
</evidence>
<dbReference type="PROSITE" id="PS00135">
    <property type="entry name" value="TRYPSIN_SER"/>
    <property type="match status" value="1"/>
</dbReference>
<keyword evidence="5 11" id="KW-0720">Serine protease</keyword>
<dbReference type="GO" id="GO:0046872">
    <property type="term" value="F:metal ion binding"/>
    <property type="evidence" value="ECO:0007669"/>
    <property type="project" value="UniProtKB-KW"/>
</dbReference>
<evidence type="ECO:0000259" key="15">
    <source>
        <dbReference type="PROSITE" id="PS51888"/>
    </source>
</evidence>
<dbReference type="Proteomes" id="UP000322000">
    <property type="component" value="Chromosome 11"/>
</dbReference>
<evidence type="ECO:0000256" key="1">
    <source>
        <dbReference type="ARBA" id="ARBA00022670"/>
    </source>
</evidence>
<dbReference type="PRINTS" id="PR00722">
    <property type="entry name" value="CHYMOTRYPSIN"/>
</dbReference>
<evidence type="ECO:0000256" key="10">
    <source>
        <dbReference type="ARBA" id="ARBA00024195"/>
    </source>
</evidence>
<comment type="domain">
    <text evidence="12">The clip domain consists of 35-55 residues which are 'knitted' together usually by 3 conserved disulfide bonds forming a clip-like compact structure.</text>
</comment>
<dbReference type="InterPro" id="IPR009003">
    <property type="entry name" value="Peptidase_S1_PA"/>
</dbReference>
<dbReference type="SMART" id="SM00020">
    <property type="entry name" value="Tryp_SPc"/>
    <property type="match status" value="1"/>
</dbReference>
<dbReference type="PROSITE" id="PS00134">
    <property type="entry name" value="TRYPSIN_HIS"/>
    <property type="match status" value="1"/>
</dbReference>
<evidence type="ECO:0000256" key="6">
    <source>
        <dbReference type="ARBA" id="ARBA00022837"/>
    </source>
</evidence>
<name>A0A7E5W3X7_TRINI</name>
<gene>
    <name evidence="17" type="primary">LOC113499086</name>
</gene>
<dbReference type="GO" id="GO:0005576">
    <property type="term" value="C:extracellular region"/>
    <property type="evidence" value="ECO:0007669"/>
    <property type="project" value="UniProtKB-SubCell"/>
</dbReference>
<evidence type="ECO:0000256" key="3">
    <source>
        <dbReference type="ARBA" id="ARBA00022729"/>
    </source>
</evidence>
<dbReference type="InterPro" id="IPR022700">
    <property type="entry name" value="CLIP"/>
</dbReference>
<feature type="domain" description="Clip" evidence="15">
    <location>
        <begin position="26"/>
        <end position="80"/>
    </location>
</feature>
<feature type="domain" description="Peptidase S1" evidence="14">
    <location>
        <begin position="147"/>
        <end position="405"/>
    </location>
</feature>
<dbReference type="SMART" id="SM00680">
    <property type="entry name" value="CLIP"/>
    <property type="match status" value="1"/>
</dbReference>
<dbReference type="Pfam" id="PF12032">
    <property type="entry name" value="CLIP"/>
    <property type="match status" value="1"/>
</dbReference>
<organism evidence="16 17">
    <name type="scientific">Trichoplusia ni</name>
    <name type="common">Cabbage looper</name>
    <dbReference type="NCBI Taxonomy" id="7111"/>
    <lineage>
        <taxon>Eukaryota</taxon>
        <taxon>Metazoa</taxon>
        <taxon>Ecdysozoa</taxon>
        <taxon>Arthropoda</taxon>
        <taxon>Hexapoda</taxon>
        <taxon>Insecta</taxon>
        <taxon>Pterygota</taxon>
        <taxon>Neoptera</taxon>
        <taxon>Endopterygota</taxon>
        <taxon>Lepidoptera</taxon>
        <taxon>Glossata</taxon>
        <taxon>Ditrysia</taxon>
        <taxon>Noctuoidea</taxon>
        <taxon>Noctuidae</taxon>
        <taxon>Plusiinae</taxon>
        <taxon>Trichoplusia</taxon>
    </lineage>
</organism>
<dbReference type="GO" id="GO:0051604">
    <property type="term" value="P:protein maturation"/>
    <property type="evidence" value="ECO:0007669"/>
    <property type="project" value="UniProtKB-ARBA"/>
</dbReference>
<keyword evidence="6" id="KW-0106">Calcium</keyword>
<dbReference type="InterPro" id="IPR018114">
    <property type="entry name" value="TRYPSIN_HIS"/>
</dbReference>
<comment type="subcellular location">
    <subcellularLocation>
        <location evidence="12">Secreted</location>
    </subcellularLocation>
</comment>
<accession>A0A7E5W3X7</accession>
<keyword evidence="9" id="KW-0325">Glycoprotein</keyword>
<keyword evidence="1 11" id="KW-0645">Protease</keyword>
<dbReference type="InParanoid" id="A0A7E5W3X7"/>
<dbReference type="CDD" id="cd00190">
    <property type="entry name" value="Tryp_SPc"/>
    <property type="match status" value="1"/>
</dbReference>
<feature type="region of interest" description="Disordered" evidence="13">
    <location>
        <begin position="85"/>
        <end position="127"/>
    </location>
</feature>
<dbReference type="KEGG" id="tnl:113499086"/>
<proteinExistence type="inferred from homology"/>
<dbReference type="PROSITE" id="PS50240">
    <property type="entry name" value="TRYPSIN_DOM"/>
    <property type="match status" value="1"/>
</dbReference>
<keyword evidence="2" id="KW-0479">Metal-binding</keyword>
<dbReference type="RefSeq" id="XP_026735232.1">
    <property type="nucleotide sequence ID" value="XM_026879431.1"/>
</dbReference>
<keyword evidence="16" id="KW-1185">Reference proteome</keyword>
<evidence type="ECO:0000256" key="5">
    <source>
        <dbReference type="ARBA" id="ARBA00022825"/>
    </source>
</evidence>
<keyword evidence="8" id="KW-1015">Disulfide bond</keyword>
<dbReference type="PROSITE" id="PS51888">
    <property type="entry name" value="CLIP"/>
    <property type="match status" value="1"/>
</dbReference>
<dbReference type="InterPro" id="IPR038565">
    <property type="entry name" value="CLIP_sf"/>
</dbReference>
<dbReference type="InterPro" id="IPR033116">
    <property type="entry name" value="TRYPSIN_SER"/>
</dbReference>
<evidence type="ECO:0000259" key="14">
    <source>
        <dbReference type="PROSITE" id="PS50240"/>
    </source>
</evidence>
<keyword evidence="12" id="KW-0964">Secreted</keyword>
<evidence type="ECO:0000256" key="13">
    <source>
        <dbReference type="SAM" id="MobiDB-lite"/>
    </source>
</evidence>
<dbReference type="FunFam" id="2.40.10.10:FF:000028">
    <property type="entry name" value="Serine protease easter"/>
    <property type="match status" value="1"/>
</dbReference>
<protein>
    <recommendedName>
        <fullName evidence="12">CLIP domain-containing serine protease</fullName>
        <ecNumber evidence="11">3.4.21.-</ecNumber>
    </recommendedName>
</protein>
<dbReference type="GeneID" id="113499086"/>
<evidence type="ECO:0000313" key="16">
    <source>
        <dbReference type="Proteomes" id="UP000322000"/>
    </source>
</evidence>
<dbReference type="OrthoDB" id="8250810at2759"/>
<dbReference type="PANTHER" id="PTHR24256">
    <property type="entry name" value="TRYPTASE-RELATED"/>
    <property type="match status" value="1"/>
</dbReference>
<evidence type="ECO:0000256" key="12">
    <source>
        <dbReference type="RuleBase" id="RU366078"/>
    </source>
</evidence>
<reference evidence="17" key="1">
    <citation type="submission" date="2025-08" db="UniProtKB">
        <authorList>
            <consortium name="RefSeq"/>
        </authorList>
    </citation>
    <scope>IDENTIFICATION</scope>
</reference>
<feature type="chain" id="PRO_5029031904" description="CLIP domain-containing serine protease" evidence="12">
    <location>
        <begin position="21"/>
        <end position="406"/>
    </location>
</feature>
<evidence type="ECO:0000256" key="11">
    <source>
        <dbReference type="RuleBase" id="RU363034"/>
    </source>
</evidence>